<organism evidence="2 3">
    <name type="scientific">Peteryoungia ipomoeae</name>
    <dbReference type="NCBI Taxonomy" id="1210932"/>
    <lineage>
        <taxon>Bacteria</taxon>
        <taxon>Pseudomonadati</taxon>
        <taxon>Pseudomonadota</taxon>
        <taxon>Alphaproteobacteria</taxon>
        <taxon>Hyphomicrobiales</taxon>
        <taxon>Rhizobiaceae</taxon>
        <taxon>Peteryoungia</taxon>
    </lineage>
</organism>
<dbReference type="PANTHER" id="PTHR38589">
    <property type="entry name" value="BLR0621 PROTEIN"/>
    <property type="match status" value="1"/>
</dbReference>
<feature type="domain" description="L,D-TPase catalytic" evidence="1">
    <location>
        <begin position="24"/>
        <end position="169"/>
    </location>
</feature>
<dbReference type="EMBL" id="STGV01000004">
    <property type="protein sequence ID" value="THV22536.1"/>
    <property type="molecule type" value="Genomic_DNA"/>
</dbReference>
<protein>
    <recommendedName>
        <fullName evidence="1">L,D-TPase catalytic domain-containing protein</fullName>
    </recommendedName>
</protein>
<dbReference type="InterPro" id="IPR005490">
    <property type="entry name" value="LD_TPept_cat_dom"/>
</dbReference>
<dbReference type="PANTHER" id="PTHR38589:SF1">
    <property type="entry name" value="BLR0621 PROTEIN"/>
    <property type="match status" value="1"/>
</dbReference>
<sequence>MKILCVRPAPGNRSQAILQAGPLRLRAALGRSGTTSRKREGDGATPIADMALLYGYRRDRRISGAGTSLPMVPARADMLWCDAAAHAAYNRPVRAPFAASHETLRRKDELYDIAIVMDWNIRSRKRGCGSAIFFHIARPGYTPTEGCVAIHPRDMRRLLPHLGPKTRLQVR</sequence>
<comment type="caution">
    <text evidence="2">The sequence shown here is derived from an EMBL/GenBank/DDBJ whole genome shotgun (WGS) entry which is preliminary data.</text>
</comment>
<dbReference type="Proteomes" id="UP000308828">
    <property type="component" value="Unassembled WGS sequence"/>
</dbReference>
<name>A0A4V4HMM1_9HYPH</name>
<dbReference type="AlphaFoldDB" id="A0A4V4HMM1"/>
<dbReference type="OrthoDB" id="9804204at2"/>
<dbReference type="GO" id="GO:0016740">
    <property type="term" value="F:transferase activity"/>
    <property type="evidence" value="ECO:0007669"/>
    <property type="project" value="InterPro"/>
</dbReference>
<evidence type="ECO:0000313" key="2">
    <source>
        <dbReference type="EMBL" id="THV22536.1"/>
    </source>
</evidence>
<evidence type="ECO:0000313" key="3">
    <source>
        <dbReference type="Proteomes" id="UP000308828"/>
    </source>
</evidence>
<dbReference type="Pfam" id="PF03734">
    <property type="entry name" value="YkuD"/>
    <property type="match status" value="1"/>
</dbReference>
<reference evidence="2 3" key="1">
    <citation type="submission" date="2019-04" db="EMBL/GenBank/DDBJ databases">
        <title>Genome sequence of strain shin9-1.</title>
        <authorList>
            <person name="Gao J."/>
            <person name="Sun J."/>
        </authorList>
    </citation>
    <scope>NUCLEOTIDE SEQUENCE [LARGE SCALE GENOMIC DNA]</scope>
    <source>
        <strain evidence="3">shin9-1</strain>
    </source>
</reference>
<proteinExistence type="predicted"/>
<gene>
    <name evidence="2" type="ORF">FAA97_13060</name>
</gene>
<keyword evidence="3" id="KW-1185">Reference proteome</keyword>
<accession>A0A4V4HMM1</accession>
<evidence type="ECO:0000259" key="1">
    <source>
        <dbReference type="Pfam" id="PF03734"/>
    </source>
</evidence>